<accession>A0A4V3B2P0</accession>
<comment type="caution">
    <text evidence="3">The sequence shown here is derived from an EMBL/GenBank/DDBJ whole genome shotgun (WGS) entry which is preliminary data.</text>
</comment>
<dbReference type="PANTHER" id="PTHR30399">
    <property type="entry name" value="UNCHARACTERIZED PROTEIN YGJP"/>
    <property type="match status" value="1"/>
</dbReference>
<feature type="region of interest" description="Disordered" evidence="1">
    <location>
        <begin position="197"/>
        <end position="224"/>
    </location>
</feature>
<proteinExistence type="predicted"/>
<dbReference type="InterPro" id="IPR053136">
    <property type="entry name" value="UTP_pyrophosphatase-like"/>
</dbReference>
<dbReference type="AlphaFoldDB" id="A0A4V3B2P0"/>
<reference evidence="3 4" key="1">
    <citation type="submission" date="2019-03" db="EMBL/GenBank/DDBJ databases">
        <title>Genome Sequencing and Assembly of Various Microbes Isolated from Partially Reclaimed Soil and Acid Mine Drainage (AMD) Site.</title>
        <authorList>
            <person name="Steinbock B."/>
            <person name="Bechtold R."/>
            <person name="Sevigny J.L."/>
            <person name="Thomas D."/>
            <person name="Cuthill L.R."/>
            <person name="Aveiro Johannsen E.J."/>
            <person name="Thomas K."/>
            <person name="Ghosh A."/>
        </authorList>
    </citation>
    <scope>NUCLEOTIDE SEQUENCE [LARGE SCALE GENOMIC DNA]</scope>
    <source>
        <strain evidence="3 4">S-A1</strain>
    </source>
</reference>
<evidence type="ECO:0000259" key="2">
    <source>
        <dbReference type="Pfam" id="PF01863"/>
    </source>
</evidence>
<feature type="compositionally biased region" description="Gly residues" evidence="1">
    <location>
        <begin position="198"/>
        <end position="207"/>
    </location>
</feature>
<dbReference type="OrthoDB" id="9811177at2"/>
<protein>
    <submittedName>
        <fullName evidence="3">M48 family peptidase</fullName>
    </submittedName>
</protein>
<evidence type="ECO:0000256" key="1">
    <source>
        <dbReference type="SAM" id="MobiDB-lite"/>
    </source>
</evidence>
<dbReference type="PANTHER" id="PTHR30399:SF1">
    <property type="entry name" value="UTP PYROPHOSPHATASE"/>
    <property type="match status" value="1"/>
</dbReference>
<name>A0A4V3B2P0_9MICC</name>
<evidence type="ECO:0000313" key="3">
    <source>
        <dbReference type="EMBL" id="TDL41528.1"/>
    </source>
</evidence>
<dbReference type="Gene3D" id="3.30.2010.10">
    <property type="entry name" value="Metalloproteases ('zincins'), catalytic domain"/>
    <property type="match status" value="1"/>
</dbReference>
<dbReference type="Pfam" id="PF01863">
    <property type="entry name" value="YgjP-like"/>
    <property type="match status" value="1"/>
</dbReference>
<feature type="domain" description="YgjP-like metallopeptidase" evidence="2">
    <location>
        <begin position="114"/>
        <end position="182"/>
    </location>
</feature>
<dbReference type="RefSeq" id="WP_133346082.1">
    <property type="nucleotide sequence ID" value="NZ_SMZQ01000001.1"/>
</dbReference>
<gene>
    <name evidence="3" type="ORF">E2R57_02375</name>
</gene>
<dbReference type="STRING" id="683150.G205_10253"/>
<organism evidence="3 4">
    <name type="scientific">Arthrobacter nitrophenolicus</name>
    <dbReference type="NCBI Taxonomy" id="683150"/>
    <lineage>
        <taxon>Bacteria</taxon>
        <taxon>Bacillati</taxon>
        <taxon>Actinomycetota</taxon>
        <taxon>Actinomycetes</taxon>
        <taxon>Micrococcales</taxon>
        <taxon>Micrococcaceae</taxon>
        <taxon>Arthrobacter</taxon>
    </lineage>
</organism>
<dbReference type="EMBL" id="SMZQ01000001">
    <property type="protein sequence ID" value="TDL41528.1"/>
    <property type="molecule type" value="Genomic_DNA"/>
</dbReference>
<sequence>MSSGAAAGSRRAVAPLTTAEGAPVEVRRSARRTRTVAAFWENGTAVVAIPARFTAAQESEWVRRMLAKLQRQGERRAASGRRRPASDAALAAHATHLSGLYLGGRAVPTSVRWVSNQNSRWGSATPADGTIRLSDKLRSMPQWVIDYVLLHELAHLLVAGHNAAFWKLLEAYPETQRAKAFLEGVSFATARGLAAAGDAGGAGGSGGHEPEGWPEQDGWPGDAD</sequence>
<dbReference type="CDD" id="cd07344">
    <property type="entry name" value="M48_yhfN_like"/>
    <property type="match status" value="1"/>
</dbReference>
<dbReference type="Proteomes" id="UP000294621">
    <property type="component" value="Unassembled WGS sequence"/>
</dbReference>
<dbReference type="InterPro" id="IPR002725">
    <property type="entry name" value="YgjP-like_metallopeptidase"/>
</dbReference>
<evidence type="ECO:0000313" key="4">
    <source>
        <dbReference type="Proteomes" id="UP000294621"/>
    </source>
</evidence>